<reference evidence="2" key="1">
    <citation type="submission" date="2016-01" db="EMBL/GenBank/DDBJ databases">
        <authorList>
            <person name="Peeters C."/>
        </authorList>
    </citation>
    <scope>NUCLEOTIDE SEQUENCE [LARGE SCALE GENOMIC DNA]</scope>
    <source>
        <strain evidence="2">LMG 29317</strain>
    </source>
</reference>
<dbReference type="AlphaFoldDB" id="A0A158L661"/>
<keyword evidence="3" id="KW-1185">Reference proteome</keyword>
<sequence>MLAQRAGIDIVRAGDISYELLILRPLVSCSSDNDRLTHGRMTGDLCLDFPKLDTKPANLDLMIVPAKELDIAIGTISRDIASPIHPRARNERIVEEALGGQLRPIEITTRHTRATDVQFAHCTDRHQLPLRVEQINTRVGDGTADRHRIGFLRQASIRRCPYRRFRGTVLVIKRYRSRQRRALSCETWRTRLARDDDLAKLMVIARRHAVENGLTERRHTQHARDVAMTHQPDDRVRIPCRVDIDERETAAGRERPEEAGDGAIEGERRKQQEALVRGALIELVPRTCRCD</sequence>
<gene>
    <name evidence="2" type="ORF">AWB74_08725</name>
</gene>
<name>A0A158L661_9BURK</name>
<dbReference type="AntiFam" id="ANF00178">
    <property type="entry name" value="Shadow ORF (opposite dhbF)"/>
</dbReference>
<evidence type="ECO:0000313" key="2">
    <source>
        <dbReference type="EMBL" id="SAL88775.1"/>
    </source>
</evidence>
<evidence type="ECO:0000313" key="3">
    <source>
        <dbReference type="Proteomes" id="UP000055019"/>
    </source>
</evidence>
<evidence type="ECO:0000256" key="1">
    <source>
        <dbReference type="SAM" id="MobiDB-lite"/>
    </source>
</evidence>
<organism evidence="2 3">
    <name type="scientific">Caballeronia arvi</name>
    <dbReference type="NCBI Taxonomy" id="1777135"/>
    <lineage>
        <taxon>Bacteria</taxon>
        <taxon>Pseudomonadati</taxon>
        <taxon>Pseudomonadota</taxon>
        <taxon>Betaproteobacteria</taxon>
        <taxon>Burkholderiales</taxon>
        <taxon>Burkholderiaceae</taxon>
        <taxon>Caballeronia</taxon>
    </lineage>
</organism>
<dbReference type="Proteomes" id="UP000055019">
    <property type="component" value="Unassembled WGS sequence"/>
</dbReference>
<accession>A0A158L661</accession>
<proteinExistence type="predicted"/>
<protein>
    <submittedName>
        <fullName evidence="2">Uncharacterized protein</fullName>
    </submittedName>
</protein>
<comment type="caution">
    <text evidence="2">The sequence shown here is derived from an EMBL/GenBank/DDBJ whole genome shotgun (WGS) entry which is preliminary data.</text>
</comment>
<dbReference type="EMBL" id="FCOM02000176">
    <property type="protein sequence ID" value="SAL88775.1"/>
    <property type="molecule type" value="Genomic_DNA"/>
</dbReference>
<feature type="region of interest" description="Disordered" evidence="1">
    <location>
        <begin position="247"/>
        <end position="269"/>
    </location>
</feature>
<feature type="compositionally biased region" description="Basic and acidic residues" evidence="1">
    <location>
        <begin position="247"/>
        <end position="258"/>
    </location>
</feature>